<dbReference type="InterPro" id="IPR036514">
    <property type="entry name" value="SGNH_hydro_sf"/>
</dbReference>
<dbReference type="PANTHER" id="PTHR43784:SF2">
    <property type="entry name" value="GDSL-LIKE LIPASE_ACYLHYDROLASE, PUTATIVE (AFU_ORTHOLOGUE AFUA_2G00820)-RELATED"/>
    <property type="match status" value="1"/>
</dbReference>
<dbReference type="AlphaFoldDB" id="A0A852RCK1"/>
<reference evidence="2 3" key="1">
    <citation type="submission" date="2020-07" db="EMBL/GenBank/DDBJ databases">
        <title>Sequencing the genomes of 1000 actinobacteria strains.</title>
        <authorList>
            <person name="Klenk H.-P."/>
        </authorList>
    </citation>
    <scope>NUCLEOTIDE SEQUENCE [LARGE SCALE GENOMIC DNA]</scope>
    <source>
        <strain evidence="2 3">DSM 19082</strain>
    </source>
</reference>
<feature type="domain" description="SGNH hydrolase-type esterase" evidence="1">
    <location>
        <begin position="10"/>
        <end position="186"/>
    </location>
</feature>
<name>A0A852RCK1_9ACTN</name>
<dbReference type="SUPFAM" id="SSF52266">
    <property type="entry name" value="SGNH hydrolase"/>
    <property type="match status" value="1"/>
</dbReference>
<dbReference type="CDD" id="cd01832">
    <property type="entry name" value="SGNH_hydrolase_like_1"/>
    <property type="match status" value="1"/>
</dbReference>
<dbReference type="RefSeq" id="WP_179727087.1">
    <property type="nucleotide sequence ID" value="NZ_BAABEF010000001.1"/>
</dbReference>
<dbReference type="EMBL" id="JACCBF010000001">
    <property type="protein sequence ID" value="NYD30897.1"/>
    <property type="molecule type" value="Genomic_DNA"/>
</dbReference>
<dbReference type="Proteomes" id="UP000582231">
    <property type="component" value="Unassembled WGS sequence"/>
</dbReference>
<dbReference type="Pfam" id="PF13472">
    <property type="entry name" value="Lipase_GDSL_2"/>
    <property type="match status" value="1"/>
</dbReference>
<evidence type="ECO:0000313" key="2">
    <source>
        <dbReference type="EMBL" id="NYD30897.1"/>
    </source>
</evidence>
<gene>
    <name evidence="2" type="ORF">BJ958_002443</name>
</gene>
<evidence type="ECO:0000259" key="1">
    <source>
        <dbReference type="Pfam" id="PF13472"/>
    </source>
</evidence>
<sequence>MGNGYLRFAALGDSTTVGLGDPLPGGGWRGWARLLVESLQASYDVSFCNVALSGATAAVVREQQLDQALAHRPDLASLLVGVNDTLRSTWDPDRLHADLDHVAGALVDGGATLLTVRWHDHAALLGLPRVLVRPMAERITRVNEVYDDLHATYGGLRLDLALMPEVTDRTCWSIDRFHPSELGHRALARAWAERLCAAGLDFPLPSLEAGGGREPSWRRDVAWMVTEGAPWFGRRARDLGPWAVRRALAAAR</sequence>
<comment type="caution">
    <text evidence="2">The sequence shown here is derived from an EMBL/GenBank/DDBJ whole genome shotgun (WGS) entry which is preliminary data.</text>
</comment>
<accession>A0A852RCK1</accession>
<proteinExistence type="predicted"/>
<protein>
    <submittedName>
        <fullName evidence="2">Lysophospholipase L1-like esterase</fullName>
    </submittedName>
</protein>
<dbReference type="PANTHER" id="PTHR43784">
    <property type="entry name" value="GDSL-LIKE LIPASE/ACYLHYDROLASE, PUTATIVE (AFU_ORTHOLOGUE AFUA_2G00820)-RELATED"/>
    <property type="match status" value="1"/>
</dbReference>
<keyword evidence="3" id="KW-1185">Reference proteome</keyword>
<evidence type="ECO:0000313" key="3">
    <source>
        <dbReference type="Proteomes" id="UP000582231"/>
    </source>
</evidence>
<organism evidence="2 3">
    <name type="scientific">Nocardioides kongjuensis</name>
    <dbReference type="NCBI Taxonomy" id="349522"/>
    <lineage>
        <taxon>Bacteria</taxon>
        <taxon>Bacillati</taxon>
        <taxon>Actinomycetota</taxon>
        <taxon>Actinomycetes</taxon>
        <taxon>Propionibacteriales</taxon>
        <taxon>Nocardioidaceae</taxon>
        <taxon>Nocardioides</taxon>
    </lineage>
</organism>
<dbReference type="Gene3D" id="3.40.50.1110">
    <property type="entry name" value="SGNH hydrolase"/>
    <property type="match status" value="1"/>
</dbReference>
<dbReference type="InterPro" id="IPR013830">
    <property type="entry name" value="SGNH_hydro"/>
</dbReference>
<dbReference type="InterPro" id="IPR053140">
    <property type="entry name" value="GDSL_Rv0518-like"/>
</dbReference>